<dbReference type="OrthoDB" id="191143at2"/>
<accession>A0A2U1JSL5</accession>
<dbReference type="InterPro" id="IPR025737">
    <property type="entry name" value="FApF"/>
</dbReference>
<organism evidence="2 3">
    <name type="scientific">Flavobacterium laiguense</name>
    <dbReference type="NCBI Taxonomy" id="2169409"/>
    <lineage>
        <taxon>Bacteria</taxon>
        <taxon>Pseudomonadati</taxon>
        <taxon>Bacteroidota</taxon>
        <taxon>Flavobacteriia</taxon>
        <taxon>Flavobacteriales</taxon>
        <taxon>Flavobacteriaceae</taxon>
        <taxon>Flavobacterium</taxon>
    </lineage>
</organism>
<sequence>MFFPNFSSSRKAKFLLAALFLICNLSMAQDLEPRAYANLPKGAHAVVASYGYMKGNVVSEPTLPIEDFVISSNNFGVGYMQTFGLANKLARVQVILPYSIMDGKATVNGQKNTGNRTGFGDMRIRLGINLVGSPALARKDFAQYQQKTIFGVSLVTSVPTGLYYSDKRINLGANRWGFKPEVGVSKRFKHVYAEFYSGVWFYTNNDEFLGDKDLQQEPVLSFQGHTSYYFKNQMWVGINVNWFNGGKTVINDLPAGSVINSSRIGATWSIPLSRSQSVKLQFNTGTFKDIGLNYDSITMSYQYVFF</sequence>
<dbReference type="EMBL" id="QCZH01000015">
    <property type="protein sequence ID" value="PWA08200.1"/>
    <property type="molecule type" value="Genomic_DNA"/>
</dbReference>
<keyword evidence="1" id="KW-0732">Signal</keyword>
<comment type="caution">
    <text evidence="2">The sequence shown here is derived from an EMBL/GenBank/DDBJ whole genome shotgun (WGS) entry which is preliminary data.</text>
</comment>
<evidence type="ECO:0000256" key="1">
    <source>
        <dbReference type="SAM" id="SignalP"/>
    </source>
</evidence>
<reference evidence="2 3" key="1">
    <citation type="submission" date="2018-04" db="EMBL/GenBank/DDBJ databases">
        <title>Flavobacterium sp. nov., isolated from glacier ice.</title>
        <authorList>
            <person name="Liu Q."/>
            <person name="Xin Y.-H."/>
        </authorList>
    </citation>
    <scope>NUCLEOTIDE SEQUENCE [LARGE SCALE GENOMIC DNA]</scope>
    <source>
        <strain evidence="2 3">LB2P30</strain>
    </source>
</reference>
<dbReference type="AlphaFoldDB" id="A0A2U1JSL5"/>
<gene>
    <name evidence="2" type="ORF">DB891_12410</name>
</gene>
<dbReference type="Proteomes" id="UP000245618">
    <property type="component" value="Unassembled WGS sequence"/>
</dbReference>
<protein>
    <submittedName>
        <fullName evidence="2">Transporter</fullName>
    </submittedName>
</protein>
<evidence type="ECO:0000313" key="3">
    <source>
        <dbReference type="Proteomes" id="UP000245618"/>
    </source>
</evidence>
<name>A0A2U1JSL5_9FLAO</name>
<keyword evidence="3" id="KW-1185">Reference proteome</keyword>
<feature type="chain" id="PRO_5015731958" evidence="1">
    <location>
        <begin position="29"/>
        <end position="306"/>
    </location>
</feature>
<feature type="signal peptide" evidence="1">
    <location>
        <begin position="1"/>
        <end position="28"/>
    </location>
</feature>
<dbReference type="Pfam" id="PF13557">
    <property type="entry name" value="Phenol_MetA_deg"/>
    <property type="match status" value="1"/>
</dbReference>
<evidence type="ECO:0000313" key="2">
    <source>
        <dbReference type="EMBL" id="PWA08200.1"/>
    </source>
</evidence>
<proteinExistence type="predicted"/>